<dbReference type="Proteomes" id="UP000217141">
    <property type="component" value="Chromosome I"/>
</dbReference>
<feature type="signal peptide" evidence="1">
    <location>
        <begin position="1"/>
        <end position="23"/>
    </location>
</feature>
<accession>A0A249MVB2</accession>
<reference evidence="2 3" key="1">
    <citation type="submission" date="2017-08" db="EMBL/GenBank/DDBJ databases">
        <title>Whole Genome Sequence of Sphingobium hydrophobicum C1: Insights into Adaption to the Electronic-waste Contaminated Sediment.</title>
        <authorList>
            <person name="Song D."/>
            <person name="Chen X."/>
            <person name="Xu M."/>
        </authorList>
    </citation>
    <scope>NUCLEOTIDE SEQUENCE [LARGE SCALE GENOMIC DNA]</scope>
    <source>
        <strain evidence="2 3">C1</strain>
    </source>
</reference>
<feature type="chain" id="PRO_5013032636" description="DUF11 domain-containing protein" evidence="1">
    <location>
        <begin position="24"/>
        <end position="157"/>
    </location>
</feature>
<gene>
    <name evidence="2" type="ORF">CJD35_13295</name>
</gene>
<organism evidence="2 3">
    <name type="scientific">Sphingobium xenophagum</name>
    <dbReference type="NCBI Taxonomy" id="121428"/>
    <lineage>
        <taxon>Bacteria</taxon>
        <taxon>Pseudomonadati</taxon>
        <taxon>Pseudomonadota</taxon>
        <taxon>Alphaproteobacteria</taxon>
        <taxon>Sphingomonadales</taxon>
        <taxon>Sphingomonadaceae</taxon>
        <taxon>Sphingobium</taxon>
    </lineage>
</organism>
<proteinExistence type="predicted"/>
<dbReference type="AlphaFoldDB" id="A0A249MVB2"/>
<dbReference type="RefSeq" id="WP_017182387.1">
    <property type="nucleotide sequence ID" value="NZ_CP022745.1"/>
</dbReference>
<sequence length="157" mass="16982">MKAATLSWIIALSGLAVPHAASAQPGVELDTQMFVERVTTDVNGRSRRILASADKVAPGDQLIVIVHWRNAGNAPLRDQAVVRSLPRGMQIDPTDPTMQVSVDGGAHWGRMDQLWLPTPLGGTRRAVAADVTHIRWSLPQAVPPGHAGRLSYRATMR</sequence>
<dbReference type="EMBL" id="CP022745">
    <property type="protein sequence ID" value="ASY45301.1"/>
    <property type="molecule type" value="Genomic_DNA"/>
</dbReference>
<protein>
    <recommendedName>
        <fullName evidence="4">DUF11 domain-containing protein</fullName>
    </recommendedName>
</protein>
<evidence type="ECO:0000313" key="3">
    <source>
        <dbReference type="Proteomes" id="UP000217141"/>
    </source>
</evidence>
<keyword evidence="1" id="KW-0732">Signal</keyword>
<evidence type="ECO:0000313" key="2">
    <source>
        <dbReference type="EMBL" id="ASY45301.1"/>
    </source>
</evidence>
<evidence type="ECO:0000256" key="1">
    <source>
        <dbReference type="SAM" id="SignalP"/>
    </source>
</evidence>
<name>A0A249MVB2_SPHXE</name>
<dbReference type="KEGG" id="shyd:CJD35_13295"/>
<evidence type="ECO:0008006" key="4">
    <source>
        <dbReference type="Google" id="ProtNLM"/>
    </source>
</evidence>